<dbReference type="SUPFAM" id="SSF51182">
    <property type="entry name" value="RmlC-like cupins"/>
    <property type="match status" value="1"/>
</dbReference>
<keyword evidence="1" id="KW-0805">Transcription regulation</keyword>
<dbReference type="PANTHER" id="PTHR43280">
    <property type="entry name" value="ARAC-FAMILY TRANSCRIPTIONAL REGULATOR"/>
    <property type="match status" value="1"/>
</dbReference>
<organism evidence="5 6">
    <name type="scientific">Terrisporobacter othiniensis</name>
    <dbReference type="NCBI Taxonomy" id="1577792"/>
    <lineage>
        <taxon>Bacteria</taxon>
        <taxon>Bacillati</taxon>
        <taxon>Bacillota</taxon>
        <taxon>Clostridia</taxon>
        <taxon>Peptostreptococcales</taxon>
        <taxon>Peptostreptococcaceae</taxon>
        <taxon>Terrisporobacter</taxon>
    </lineage>
</organism>
<keyword evidence="3" id="KW-0804">Transcription</keyword>
<dbReference type="STRING" id="1577792.QX51_03100"/>
<dbReference type="Pfam" id="PF07883">
    <property type="entry name" value="Cupin_2"/>
    <property type="match status" value="1"/>
</dbReference>
<keyword evidence="2" id="KW-0238">DNA-binding</keyword>
<dbReference type="GO" id="GO:0003700">
    <property type="term" value="F:DNA-binding transcription factor activity"/>
    <property type="evidence" value="ECO:0007669"/>
    <property type="project" value="InterPro"/>
</dbReference>
<keyword evidence="6" id="KW-1185">Reference proteome</keyword>
<feature type="domain" description="HTH araC/xylS-type" evidence="4">
    <location>
        <begin position="257"/>
        <end position="354"/>
    </location>
</feature>
<accession>A0A0B3VNE9</accession>
<dbReference type="PROSITE" id="PS01124">
    <property type="entry name" value="HTH_ARAC_FAMILY_2"/>
    <property type="match status" value="1"/>
</dbReference>
<evidence type="ECO:0000256" key="3">
    <source>
        <dbReference type="ARBA" id="ARBA00023163"/>
    </source>
</evidence>
<dbReference type="PRINTS" id="PR00032">
    <property type="entry name" value="HTHARAC"/>
</dbReference>
<reference evidence="5 6" key="1">
    <citation type="submission" date="2014-12" db="EMBL/GenBank/DDBJ databases">
        <title>Draft genome sequence of Terrisporobacter sp. 08-306576, isolated from the blood culture of a bacteremia patient.</title>
        <authorList>
            <person name="Lund L.C."/>
            <person name="Sydenham T.V."/>
            <person name="Hogh S.V."/>
            <person name="Skov M.N."/>
            <person name="Kemp M."/>
            <person name="Justesen U.S."/>
        </authorList>
    </citation>
    <scope>NUCLEOTIDE SEQUENCE [LARGE SCALE GENOMIC DNA]</scope>
    <source>
        <strain evidence="5 6">08-306576</strain>
    </source>
</reference>
<protein>
    <recommendedName>
        <fullName evidence="4">HTH araC/xylS-type domain-containing protein</fullName>
    </recommendedName>
</protein>
<dbReference type="Gene3D" id="1.10.10.60">
    <property type="entry name" value="Homeodomain-like"/>
    <property type="match status" value="2"/>
</dbReference>
<comment type="caution">
    <text evidence="5">The sequence shown here is derived from an EMBL/GenBank/DDBJ whole genome shotgun (WGS) entry which is preliminary data.</text>
</comment>
<dbReference type="PANTHER" id="PTHR43280:SF2">
    <property type="entry name" value="HTH-TYPE TRANSCRIPTIONAL REGULATOR EXSA"/>
    <property type="match status" value="1"/>
</dbReference>
<dbReference type="Pfam" id="PF12833">
    <property type="entry name" value="HTH_18"/>
    <property type="match status" value="1"/>
</dbReference>
<evidence type="ECO:0000256" key="1">
    <source>
        <dbReference type="ARBA" id="ARBA00023015"/>
    </source>
</evidence>
<evidence type="ECO:0000313" key="5">
    <source>
        <dbReference type="EMBL" id="KHS58306.1"/>
    </source>
</evidence>
<dbReference type="SMART" id="SM00342">
    <property type="entry name" value="HTH_ARAC"/>
    <property type="match status" value="1"/>
</dbReference>
<gene>
    <name evidence="5" type="ORF">QX51_03100</name>
</gene>
<dbReference type="InterPro" id="IPR013096">
    <property type="entry name" value="Cupin_2"/>
</dbReference>
<dbReference type="SUPFAM" id="SSF46689">
    <property type="entry name" value="Homeodomain-like"/>
    <property type="match status" value="1"/>
</dbReference>
<dbReference type="Gene3D" id="2.60.120.10">
    <property type="entry name" value="Jelly Rolls"/>
    <property type="match status" value="1"/>
</dbReference>
<dbReference type="Proteomes" id="UP000031189">
    <property type="component" value="Unassembled WGS sequence"/>
</dbReference>
<evidence type="ECO:0000259" key="4">
    <source>
        <dbReference type="PROSITE" id="PS01124"/>
    </source>
</evidence>
<dbReference type="EMBL" id="JWHR01000038">
    <property type="protein sequence ID" value="KHS58306.1"/>
    <property type="molecule type" value="Genomic_DNA"/>
</dbReference>
<name>A0A0B3VNE9_9FIRM</name>
<dbReference type="InterPro" id="IPR011051">
    <property type="entry name" value="RmlC_Cupin_sf"/>
</dbReference>
<sequence length="356" mass="42301">MFIFPWYTLNDQIKITSNASREERLQMKRTDRMRYMNVPFAINIMSGNQYEEKQNISFGGISEGERFTARQKTQCKEQVDGKMIFPSEWGIQMHQHDYFELMYVLEGSVEQKIENSTYIYKKGQACFINRNTKHCEISGKDFSVVYLCLSKEYVRRLIEMTSNSSGMIYRFLNSNLQEKATYKKDYLFLNAFQNEEVIKCTCYLFEKMTKELEEKNPGYLFIFHGLVERVFNILQDKNKYQLLYVSLDSTVEEILFTRIKDFIEENPGKCSRQEISTKLNYSGDYLNRIVKKYTGLNITQYCQKVALNETKRLLREGNMSISAIIDKVGFKNHSYFYELFKKEFGVLPSEYRKMHR</sequence>
<dbReference type="GO" id="GO:0043565">
    <property type="term" value="F:sequence-specific DNA binding"/>
    <property type="evidence" value="ECO:0007669"/>
    <property type="project" value="InterPro"/>
</dbReference>
<dbReference type="InterPro" id="IPR014710">
    <property type="entry name" value="RmlC-like_jellyroll"/>
</dbReference>
<evidence type="ECO:0000313" key="6">
    <source>
        <dbReference type="Proteomes" id="UP000031189"/>
    </source>
</evidence>
<dbReference type="AlphaFoldDB" id="A0A0B3VNE9"/>
<dbReference type="InterPro" id="IPR020449">
    <property type="entry name" value="Tscrpt_reg_AraC-type_HTH"/>
</dbReference>
<proteinExistence type="predicted"/>
<evidence type="ECO:0000256" key="2">
    <source>
        <dbReference type="ARBA" id="ARBA00023125"/>
    </source>
</evidence>
<dbReference type="InterPro" id="IPR018060">
    <property type="entry name" value="HTH_AraC"/>
</dbReference>
<dbReference type="InterPro" id="IPR009057">
    <property type="entry name" value="Homeodomain-like_sf"/>
</dbReference>